<keyword evidence="2" id="KW-0238">DNA-binding</keyword>
<feature type="domain" description="HTH araC/xylS-type" evidence="4">
    <location>
        <begin position="165"/>
        <end position="263"/>
    </location>
</feature>
<dbReference type="SMART" id="SM00342">
    <property type="entry name" value="HTH_ARAC"/>
    <property type="match status" value="1"/>
</dbReference>
<evidence type="ECO:0000313" key="8">
    <source>
        <dbReference type="Proteomes" id="UP000215539"/>
    </source>
</evidence>
<dbReference type="InterPro" id="IPR009057">
    <property type="entry name" value="Homeodomain-like_sf"/>
</dbReference>
<reference evidence="6 8" key="2">
    <citation type="submission" date="2017-06" db="EMBL/GenBank/DDBJ databases">
        <authorList>
            <consortium name="Pathogen Informatics"/>
        </authorList>
    </citation>
    <scope>NUCLEOTIDE SEQUENCE [LARGE SCALE GENOMIC DNA]</scope>
    <source>
        <strain evidence="6 8">NCTC12947</strain>
    </source>
</reference>
<dbReference type="GO" id="GO:0003700">
    <property type="term" value="F:DNA-binding transcription factor activity"/>
    <property type="evidence" value="ECO:0007669"/>
    <property type="project" value="InterPro"/>
</dbReference>
<dbReference type="PANTHER" id="PTHR43280:SF32">
    <property type="entry name" value="TRANSCRIPTIONAL REGULATORY PROTEIN"/>
    <property type="match status" value="1"/>
</dbReference>
<dbReference type="GO" id="GO:0043565">
    <property type="term" value="F:sequence-specific DNA binding"/>
    <property type="evidence" value="ECO:0007669"/>
    <property type="project" value="InterPro"/>
</dbReference>
<evidence type="ECO:0000256" key="3">
    <source>
        <dbReference type="ARBA" id="ARBA00023163"/>
    </source>
</evidence>
<reference evidence="5 7" key="1">
    <citation type="submission" date="2016-02" db="EMBL/GenBank/DDBJ databases">
        <authorList>
            <person name="Holder M.E."/>
            <person name="Ajami N.J."/>
            <person name="Petrosino J.F."/>
        </authorList>
    </citation>
    <scope>NUCLEOTIDE SEQUENCE [LARGE SCALE GENOMIC DNA]</scope>
    <source>
        <strain evidence="5 7">CCUG 32990</strain>
    </source>
</reference>
<dbReference type="InterPro" id="IPR020449">
    <property type="entry name" value="Tscrpt_reg_AraC-type_HTH"/>
</dbReference>
<accession>A0AAX2H067</accession>
<dbReference type="KEGG" id="chg:AXF12_10475"/>
<evidence type="ECO:0000256" key="2">
    <source>
        <dbReference type="ARBA" id="ARBA00023125"/>
    </source>
</evidence>
<keyword evidence="1" id="KW-0805">Transcription regulation</keyword>
<proteinExistence type="predicted"/>
<dbReference type="Proteomes" id="UP000065822">
    <property type="component" value="Chromosome"/>
</dbReference>
<dbReference type="Gene3D" id="1.10.10.60">
    <property type="entry name" value="Homeodomain-like"/>
    <property type="match status" value="1"/>
</dbReference>
<gene>
    <name evidence="6" type="primary">btr</name>
    <name evidence="5" type="ORF">AXF12_10475</name>
    <name evidence="6" type="ORF">SAMEA44541418_02061</name>
</gene>
<dbReference type="RefSeq" id="WP_066430936.1">
    <property type="nucleotide sequence ID" value="NZ_CP014227.1"/>
</dbReference>
<evidence type="ECO:0000313" key="6">
    <source>
        <dbReference type="EMBL" id="SNV15374.1"/>
    </source>
</evidence>
<name>A0AAX2H067_9FLAO</name>
<dbReference type="PROSITE" id="PS01124">
    <property type="entry name" value="HTH_ARAC_FAMILY_2"/>
    <property type="match status" value="1"/>
</dbReference>
<protein>
    <submittedName>
        <fullName evidence="5">AraC family transcriptional regulator</fullName>
    </submittedName>
    <submittedName>
        <fullName evidence="6">Bacillibactin transport regulator</fullName>
    </submittedName>
</protein>
<keyword evidence="7" id="KW-1185">Reference proteome</keyword>
<dbReference type="PRINTS" id="PR00032">
    <property type="entry name" value="HTHARAC"/>
</dbReference>
<dbReference type="EMBL" id="CP014227">
    <property type="protein sequence ID" value="AMD85899.1"/>
    <property type="molecule type" value="Genomic_DNA"/>
</dbReference>
<dbReference type="Pfam" id="PF12833">
    <property type="entry name" value="HTH_18"/>
    <property type="match status" value="1"/>
</dbReference>
<evidence type="ECO:0000259" key="4">
    <source>
        <dbReference type="PROSITE" id="PS01124"/>
    </source>
</evidence>
<dbReference type="SUPFAM" id="SSF46689">
    <property type="entry name" value="Homeodomain-like"/>
    <property type="match status" value="1"/>
</dbReference>
<dbReference type="Proteomes" id="UP000215539">
    <property type="component" value="Chromosome 1"/>
</dbReference>
<dbReference type="EMBL" id="LT906449">
    <property type="protein sequence ID" value="SNV15374.1"/>
    <property type="molecule type" value="Genomic_DNA"/>
</dbReference>
<keyword evidence="3" id="KW-0804">Transcription</keyword>
<evidence type="ECO:0000313" key="7">
    <source>
        <dbReference type="Proteomes" id="UP000065822"/>
    </source>
</evidence>
<dbReference type="InterPro" id="IPR018060">
    <property type="entry name" value="HTH_AraC"/>
</dbReference>
<organism evidence="6 8">
    <name type="scientific">Capnocytophaga haemolytica</name>
    <dbReference type="NCBI Taxonomy" id="45243"/>
    <lineage>
        <taxon>Bacteria</taxon>
        <taxon>Pseudomonadati</taxon>
        <taxon>Bacteroidota</taxon>
        <taxon>Flavobacteriia</taxon>
        <taxon>Flavobacteriales</taxon>
        <taxon>Flavobacteriaceae</taxon>
        <taxon>Capnocytophaga</taxon>
    </lineage>
</organism>
<evidence type="ECO:0000313" key="5">
    <source>
        <dbReference type="EMBL" id="AMD85899.1"/>
    </source>
</evidence>
<evidence type="ECO:0000256" key="1">
    <source>
        <dbReference type="ARBA" id="ARBA00023015"/>
    </source>
</evidence>
<dbReference type="AlphaFoldDB" id="A0AAX2H067"/>
<dbReference type="PANTHER" id="PTHR43280">
    <property type="entry name" value="ARAC-FAMILY TRANSCRIPTIONAL REGULATOR"/>
    <property type="match status" value="1"/>
</dbReference>
<sequence length="271" mass="30849">MKITVTHSRLSQFSTPLSVENYCVFAFQGVGLFAVDAVEFAYAGNTLLFLSPYQHFQWKGGSDATVSLLQFHGDFYCIEYHKKEVACNGLLFNAIFLTPHIEASEATFAEIEHILQRIEAESNTHEAYSEAVLKSYLQLILALSSKEKSMQLTEAPKEVSHQLVADFQGLLNTHFVRERGVQYYAEALHLQTDTFSKRIKSLTGKSPTKLIQERVVLEAKKLLHLTHKSIKEVAFELNFEDEFYFSRFFKKTVGLSPKHFRERVGISIVAV</sequence>